<dbReference type="InterPro" id="IPR016186">
    <property type="entry name" value="C-type_lectin-like/link_sf"/>
</dbReference>
<feature type="domain" description="C-type lectin" evidence="2">
    <location>
        <begin position="82"/>
        <end position="212"/>
    </location>
</feature>
<dbReference type="InterPro" id="IPR016187">
    <property type="entry name" value="CTDL_fold"/>
</dbReference>
<sequence>MTTLRFIIFTLFVYGVTADNTTDGPYILALSDEQPHQRLQFYNWDHKDLGTNAFEDLPPLAEQPTPLPINQTEKCPDGWVRFSDSCYFYETELLGFAKAERKCYDKQATLFVANSFEEWDLVRSRTEKSHFSWIGLVRFSHFERSEQLPRWQTTGSINPSKLNWLIKPFNPIVNGWSSIANCAATYQSPSPVESTSYTYFYPCTLLLNSICERNSTIVNARN</sequence>
<dbReference type="SMART" id="SM00034">
    <property type="entry name" value="CLECT"/>
    <property type="match status" value="1"/>
</dbReference>
<dbReference type="Pfam" id="PF00059">
    <property type="entry name" value="Lectin_C"/>
    <property type="match status" value="1"/>
</dbReference>
<dbReference type="PANTHER" id="PTHR45710:SF36">
    <property type="entry name" value="C-TYPE LECTIN DOMAIN-CONTAINING PROTEIN"/>
    <property type="match status" value="1"/>
</dbReference>
<dbReference type="EMBL" id="WUAV01000001">
    <property type="protein sequence ID" value="KAF1770627.1"/>
    <property type="molecule type" value="Genomic_DNA"/>
</dbReference>
<dbReference type="InterPro" id="IPR001304">
    <property type="entry name" value="C-type_lectin-like"/>
</dbReference>
<evidence type="ECO:0000313" key="3">
    <source>
        <dbReference type="EMBL" id="KAF1770627.1"/>
    </source>
</evidence>
<reference evidence="3 4" key="1">
    <citation type="submission" date="2019-12" db="EMBL/GenBank/DDBJ databases">
        <title>Chromosome-level assembly of the Caenorhabditis remanei genome.</title>
        <authorList>
            <person name="Teterina A.A."/>
            <person name="Willis J.H."/>
            <person name="Phillips P.C."/>
        </authorList>
    </citation>
    <scope>NUCLEOTIDE SEQUENCE [LARGE SCALE GENOMIC DNA]</scope>
    <source>
        <strain evidence="3 4">PX506</strain>
        <tissue evidence="3">Whole organism</tissue>
    </source>
</reference>
<dbReference type="InterPro" id="IPR050828">
    <property type="entry name" value="C-type_lectin/matrix_domain"/>
</dbReference>
<evidence type="ECO:0000259" key="2">
    <source>
        <dbReference type="PROSITE" id="PS50041"/>
    </source>
</evidence>
<accession>A0A6A5HWC0</accession>
<dbReference type="RefSeq" id="XP_003111939.2">
    <property type="nucleotide sequence ID" value="XM_003111891.2"/>
</dbReference>
<gene>
    <name evidence="3" type="ORF">GCK72_002446</name>
</gene>
<protein>
    <recommendedName>
        <fullName evidence="2">C-type lectin domain-containing protein</fullName>
    </recommendedName>
</protein>
<keyword evidence="1" id="KW-0732">Signal</keyword>
<comment type="caution">
    <text evidence="3">The sequence shown here is derived from an EMBL/GenBank/DDBJ whole genome shotgun (WGS) entry which is preliminary data.</text>
</comment>
<evidence type="ECO:0000313" key="4">
    <source>
        <dbReference type="Proteomes" id="UP000483820"/>
    </source>
</evidence>
<dbReference type="GeneID" id="9812770"/>
<organism evidence="3 4">
    <name type="scientific">Caenorhabditis remanei</name>
    <name type="common">Caenorhabditis vulgaris</name>
    <dbReference type="NCBI Taxonomy" id="31234"/>
    <lineage>
        <taxon>Eukaryota</taxon>
        <taxon>Metazoa</taxon>
        <taxon>Ecdysozoa</taxon>
        <taxon>Nematoda</taxon>
        <taxon>Chromadorea</taxon>
        <taxon>Rhabditida</taxon>
        <taxon>Rhabditina</taxon>
        <taxon>Rhabditomorpha</taxon>
        <taxon>Rhabditoidea</taxon>
        <taxon>Rhabditidae</taxon>
        <taxon>Peloderinae</taxon>
        <taxon>Caenorhabditis</taxon>
    </lineage>
</organism>
<dbReference type="Gene3D" id="3.10.100.10">
    <property type="entry name" value="Mannose-Binding Protein A, subunit A"/>
    <property type="match status" value="1"/>
</dbReference>
<dbReference type="SUPFAM" id="SSF56436">
    <property type="entry name" value="C-type lectin-like"/>
    <property type="match status" value="1"/>
</dbReference>
<feature type="chain" id="PRO_5025518667" description="C-type lectin domain-containing protein" evidence="1">
    <location>
        <begin position="19"/>
        <end position="222"/>
    </location>
</feature>
<dbReference type="KEGG" id="crq:GCK72_002446"/>
<name>A0A6A5HWC0_CAERE</name>
<dbReference type="AlphaFoldDB" id="A0A6A5HWC0"/>
<evidence type="ECO:0000256" key="1">
    <source>
        <dbReference type="SAM" id="SignalP"/>
    </source>
</evidence>
<proteinExistence type="predicted"/>
<dbReference type="CTD" id="9812770"/>
<dbReference type="PANTHER" id="PTHR45710">
    <property type="entry name" value="C-TYPE LECTIN DOMAIN-CONTAINING PROTEIN 180"/>
    <property type="match status" value="1"/>
</dbReference>
<feature type="signal peptide" evidence="1">
    <location>
        <begin position="1"/>
        <end position="18"/>
    </location>
</feature>
<dbReference type="Proteomes" id="UP000483820">
    <property type="component" value="Chromosome I"/>
</dbReference>
<dbReference type="PROSITE" id="PS50041">
    <property type="entry name" value="C_TYPE_LECTIN_2"/>
    <property type="match status" value="1"/>
</dbReference>